<sequence>MHHDQDYVMKDIASHSFQCGLCEKRIDFSQDFYHHVRDGRTLNVCSICSSLIGHLGTWSREEIATGAAGIIADSDRHGVLRIQAKAYLLRRDHQNACDRAQQGDRYAIWRVCIAPVLGPGFLVAALVAGLLGVAYHSFPLGLTSAILDLGAFGIIMFLAACRQKALDV</sequence>
<proteinExistence type="predicted"/>
<name>J0NKJ2_9ACTO</name>
<reference evidence="2 3" key="1">
    <citation type="submission" date="2012-05" db="EMBL/GenBank/DDBJ databases">
        <authorList>
            <person name="Harkins D.M."/>
            <person name="Madupu R."/>
            <person name="Durkin A.S."/>
            <person name="Torralba M."/>
            <person name="Methe B."/>
            <person name="Sutton G.G."/>
            <person name="Nelson K.E."/>
        </authorList>
    </citation>
    <scope>NUCLEOTIDE SEQUENCE [LARGE SCALE GENOMIC DNA]</scope>
    <source>
        <strain evidence="2 3">F0489</strain>
    </source>
</reference>
<protein>
    <submittedName>
        <fullName evidence="2">Uncharacterized protein</fullName>
    </submittedName>
</protein>
<keyword evidence="1" id="KW-0472">Membrane</keyword>
<evidence type="ECO:0000313" key="3">
    <source>
        <dbReference type="Proteomes" id="UP000002941"/>
    </source>
</evidence>
<evidence type="ECO:0000256" key="1">
    <source>
        <dbReference type="SAM" id="Phobius"/>
    </source>
</evidence>
<organism evidence="2 3">
    <name type="scientific">Actinomyces massiliensis F0489</name>
    <dbReference type="NCBI Taxonomy" id="1125718"/>
    <lineage>
        <taxon>Bacteria</taxon>
        <taxon>Bacillati</taxon>
        <taxon>Actinomycetota</taxon>
        <taxon>Actinomycetes</taxon>
        <taxon>Actinomycetales</taxon>
        <taxon>Actinomycetaceae</taxon>
        <taxon>Actinomyces</taxon>
    </lineage>
</organism>
<keyword evidence="1" id="KW-1133">Transmembrane helix</keyword>
<dbReference type="EMBL" id="AKFT01000007">
    <property type="protein sequence ID" value="EJF47619.1"/>
    <property type="molecule type" value="Genomic_DNA"/>
</dbReference>
<accession>J0NKJ2</accession>
<keyword evidence="3" id="KW-1185">Reference proteome</keyword>
<feature type="transmembrane region" description="Helical" evidence="1">
    <location>
        <begin position="140"/>
        <end position="161"/>
    </location>
</feature>
<feature type="transmembrane region" description="Helical" evidence="1">
    <location>
        <begin position="108"/>
        <end position="134"/>
    </location>
</feature>
<dbReference type="Proteomes" id="UP000002941">
    <property type="component" value="Unassembled WGS sequence"/>
</dbReference>
<keyword evidence="1" id="KW-0812">Transmembrane</keyword>
<gene>
    <name evidence="2" type="ORF">HMPREF1318_2365</name>
</gene>
<comment type="caution">
    <text evidence="2">The sequence shown here is derived from an EMBL/GenBank/DDBJ whole genome shotgun (WGS) entry which is preliminary data.</text>
</comment>
<dbReference type="AlphaFoldDB" id="J0NKJ2"/>
<evidence type="ECO:0000313" key="2">
    <source>
        <dbReference type="EMBL" id="EJF47619.1"/>
    </source>
</evidence>